<gene>
    <name evidence="2" type="ORF">BpHYR1_018117</name>
</gene>
<dbReference type="Proteomes" id="UP000276133">
    <property type="component" value="Unassembled WGS sequence"/>
</dbReference>
<evidence type="ECO:0000256" key="1">
    <source>
        <dbReference type="SAM" id="MobiDB-lite"/>
    </source>
</evidence>
<organism evidence="2 3">
    <name type="scientific">Brachionus plicatilis</name>
    <name type="common">Marine rotifer</name>
    <name type="synonym">Brachionus muelleri</name>
    <dbReference type="NCBI Taxonomy" id="10195"/>
    <lineage>
        <taxon>Eukaryota</taxon>
        <taxon>Metazoa</taxon>
        <taxon>Spiralia</taxon>
        <taxon>Gnathifera</taxon>
        <taxon>Rotifera</taxon>
        <taxon>Eurotatoria</taxon>
        <taxon>Monogononta</taxon>
        <taxon>Pseudotrocha</taxon>
        <taxon>Ploima</taxon>
        <taxon>Brachionidae</taxon>
        <taxon>Brachionus</taxon>
    </lineage>
</organism>
<proteinExistence type="predicted"/>
<sequence length="127" mass="14581">MRGKNLKGYPCSSKPFWKKINSLRTNNVNSQIPSLRTDIENINSYIQNKKYLEQYSNSSADPDSTSEKDDDSEKEKEVTVRAVSNKEAIGCYEKLFSYFETHSSDSESYENDLDHLAAIKIRLDSLK</sequence>
<feature type="region of interest" description="Disordered" evidence="1">
    <location>
        <begin position="53"/>
        <end position="79"/>
    </location>
</feature>
<keyword evidence="3" id="KW-1185">Reference proteome</keyword>
<comment type="caution">
    <text evidence="2">The sequence shown here is derived from an EMBL/GenBank/DDBJ whole genome shotgun (WGS) entry which is preliminary data.</text>
</comment>
<dbReference type="EMBL" id="REGN01005886">
    <property type="protein sequence ID" value="RNA11685.1"/>
    <property type="molecule type" value="Genomic_DNA"/>
</dbReference>
<accession>A0A3M7QL22</accession>
<reference evidence="2 3" key="1">
    <citation type="journal article" date="2018" name="Sci. Rep.">
        <title>Genomic signatures of local adaptation to the degree of environmental predictability in rotifers.</title>
        <authorList>
            <person name="Franch-Gras L."/>
            <person name="Hahn C."/>
            <person name="Garcia-Roger E.M."/>
            <person name="Carmona M.J."/>
            <person name="Serra M."/>
            <person name="Gomez A."/>
        </authorList>
    </citation>
    <scope>NUCLEOTIDE SEQUENCE [LARGE SCALE GENOMIC DNA]</scope>
    <source>
        <strain evidence="2">HYR1</strain>
    </source>
</reference>
<feature type="compositionally biased region" description="Basic and acidic residues" evidence="1">
    <location>
        <begin position="65"/>
        <end position="79"/>
    </location>
</feature>
<evidence type="ECO:0000313" key="3">
    <source>
        <dbReference type="Proteomes" id="UP000276133"/>
    </source>
</evidence>
<evidence type="ECO:0000313" key="2">
    <source>
        <dbReference type="EMBL" id="RNA11685.1"/>
    </source>
</evidence>
<protein>
    <submittedName>
        <fullName evidence="2">Uncharacterized protein</fullName>
    </submittedName>
</protein>
<name>A0A3M7QL22_BRAPC</name>
<dbReference type="AlphaFoldDB" id="A0A3M7QL22"/>